<accession>A0A346Y1Q7</accession>
<organism evidence="2 3">
    <name type="scientific">Euzebya pacifica</name>
    <dbReference type="NCBI Taxonomy" id="1608957"/>
    <lineage>
        <taxon>Bacteria</taxon>
        <taxon>Bacillati</taxon>
        <taxon>Actinomycetota</taxon>
        <taxon>Nitriliruptoria</taxon>
        <taxon>Euzebyales</taxon>
    </lineage>
</organism>
<evidence type="ECO:0000313" key="2">
    <source>
        <dbReference type="EMBL" id="AXV08404.1"/>
    </source>
</evidence>
<keyword evidence="1" id="KW-0472">Membrane</keyword>
<sequence>MSTPATSLLRIDAEELAGDLPLVCARTGRHDALATPVWFARSPSWAWLPLALLLLAAMATTSWAPLASWWMVGAVVLPIVTSRGVTGRVPLSPTVHDRIIALRRRRLGVILAALLLTWVAVGLWLIGSRAGGMLVMALVVGLYLMVVGMFWTGRHIGVRGWPEDDGGATLRDVHPAFVDAVQLRRTGHRP</sequence>
<feature type="transmembrane region" description="Helical" evidence="1">
    <location>
        <begin position="45"/>
        <end position="63"/>
    </location>
</feature>
<keyword evidence="1" id="KW-1133">Transmembrane helix</keyword>
<evidence type="ECO:0000256" key="1">
    <source>
        <dbReference type="SAM" id="Phobius"/>
    </source>
</evidence>
<evidence type="ECO:0000313" key="3">
    <source>
        <dbReference type="Proteomes" id="UP000264006"/>
    </source>
</evidence>
<feature type="transmembrane region" description="Helical" evidence="1">
    <location>
        <begin position="132"/>
        <end position="151"/>
    </location>
</feature>
<proteinExistence type="predicted"/>
<dbReference type="EMBL" id="CP031165">
    <property type="protein sequence ID" value="AXV08404.1"/>
    <property type="molecule type" value="Genomic_DNA"/>
</dbReference>
<dbReference type="Proteomes" id="UP000264006">
    <property type="component" value="Chromosome"/>
</dbReference>
<dbReference type="KEGG" id="euz:DVS28_a3731"/>
<dbReference type="AlphaFoldDB" id="A0A346Y1Q7"/>
<dbReference type="RefSeq" id="WP_114592751.1">
    <property type="nucleotide sequence ID" value="NZ_CP031165.1"/>
</dbReference>
<gene>
    <name evidence="2" type="ORF">DVS28_a3731</name>
</gene>
<feature type="transmembrane region" description="Helical" evidence="1">
    <location>
        <begin position="107"/>
        <end position="126"/>
    </location>
</feature>
<dbReference type="OrthoDB" id="5242944at2"/>
<reference evidence="2 3" key="1">
    <citation type="submission" date="2018-09" db="EMBL/GenBank/DDBJ databases">
        <title>Complete genome sequence of Euzebya sp. DY32-46 isolated from seawater of Pacific Ocean.</title>
        <authorList>
            <person name="Xu L."/>
            <person name="Wu Y.-H."/>
            <person name="Xu X.-W."/>
        </authorList>
    </citation>
    <scope>NUCLEOTIDE SEQUENCE [LARGE SCALE GENOMIC DNA]</scope>
    <source>
        <strain evidence="2 3">DY32-46</strain>
    </source>
</reference>
<keyword evidence="1" id="KW-0812">Transmembrane</keyword>
<name>A0A346Y1Q7_9ACTN</name>
<keyword evidence="3" id="KW-1185">Reference proteome</keyword>
<protein>
    <submittedName>
        <fullName evidence="2">Uncharacterized protein</fullName>
    </submittedName>
</protein>